<dbReference type="EMBL" id="VHII01000022">
    <property type="protein sequence ID" value="KAF1373093.1"/>
    <property type="molecule type" value="Genomic_DNA"/>
</dbReference>
<sequence length="68" mass="7758">MGPYHPSGVLYDKSRLVTFSRQSSNSSEIQRITLEAVLGRSVLSRWRDVHAPRTRSLELSTGAKRCRR</sequence>
<dbReference type="Proteomes" id="UP000465112">
    <property type="component" value="Chromosome 22"/>
</dbReference>
<reference evidence="1 2" key="1">
    <citation type="submission" date="2019-06" db="EMBL/GenBank/DDBJ databases">
        <title>A chromosome-scale genome assembly of the European perch, Perca fluviatilis.</title>
        <authorList>
            <person name="Roques C."/>
            <person name="Zahm M."/>
            <person name="Cabau C."/>
            <person name="Klopp C."/>
            <person name="Bouchez O."/>
            <person name="Donnadieu C."/>
            <person name="Kuhl H."/>
            <person name="Gislard M."/>
            <person name="Guendouz S."/>
            <person name="Journot L."/>
            <person name="Haffray P."/>
            <person name="Bestin A."/>
            <person name="Morvezen R."/>
            <person name="Feron R."/>
            <person name="Wen M."/>
            <person name="Jouanno E."/>
            <person name="Herpin A."/>
            <person name="Schartl M."/>
            <person name="Postlethwait J."/>
            <person name="Schaerlinger B."/>
            <person name="Chardard D."/>
            <person name="Lecocq T."/>
            <person name="Poncet C."/>
            <person name="Jaffrelo L."/>
            <person name="Lampietro C."/>
            <person name="Guiguen Y."/>
        </authorList>
    </citation>
    <scope>NUCLEOTIDE SEQUENCE [LARGE SCALE GENOMIC DNA]</scope>
    <source>
        <tissue evidence="1">Blood</tissue>
    </source>
</reference>
<evidence type="ECO:0000313" key="1">
    <source>
        <dbReference type="EMBL" id="KAF1373093.1"/>
    </source>
</evidence>
<organism evidence="1 2">
    <name type="scientific">Perca fluviatilis</name>
    <name type="common">European perch</name>
    <dbReference type="NCBI Taxonomy" id="8168"/>
    <lineage>
        <taxon>Eukaryota</taxon>
        <taxon>Metazoa</taxon>
        <taxon>Chordata</taxon>
        <taxon>Craniata</taxon>
        <taxon>Vertebrata</taxon>
        <taxon>Euteleostomi</taxon>
        <taxon>Actinopterygii</taxon>
        <taxon>Neopterygii</taxon>
        <taxon>Teleostei</taxon>
        <taxon>Neoteleostei</taxon>
        <taxon>Acanthomorphata</taxon>
        <taxon>Eupercaria</taxon>
        <taxon>Perciformes</taxon>
        <taxon>Percoidei</taxon>
        <taxon>Percidae</taxon>
        <taxon>Percinae</taxon>
        <taxon>Perca</taxon>
    </lineage>
</organism>
<protein>
    <submittedName>
        <fullName evidence="1">Uncharacterized protein</fullName>
    </submittedName>
</protein>
<gene>
    <name evidence="1" type="ORF">PFLUV_G00256740</name>
</gene>
<proteinExistence type="predicted"/>
<accession>A0A6A5EAR5</accession>
<comment type="caution">
    <text evidence="1">The sequence shown here is derived from an EMBL/GenBank/DDBJ whole genome shotgun (WGS) entry which is preliminary data.</text>
</comment>
<evidence type="ECO:0000313" key="2">
    <source>
        <dbReference type="Proteomes" id="UP000465112"/>
    </source>
</evidence>
<dbReference type="AlphaFoldDB" id="A0A6A5EAR5"/>
<name>A0A6A5EAR5_PERFL</name>
<keyword evidence="2" id="KW-1185">Reference proteome</keyword>